<dbReference type="Pfam" id="PF06439">
    <property type="entry name" value="3keto-disac_hyd"/>
    <property type="match status" value="1"/>
</dbReference>
<organism evidence="3 4">
    <name type="scientific">Pontiella agarivorans</name>
    <dbReference type="NCBI Taxonomy" id="3038953"/>
    <lineage>
        <taxon>Bacteria</taxon>
        <taxon>Pseudomonadati</taxon>
        <taxon>Kiritimatiellota</taxon>
        <taxon>Kiritimatiellia</taxon>
        <taxon>Kiritimatiellales</taxon>
        <taxon>Pontiellaceae</taxon>
        <taxon>Pontiella</taxon>
    </lineage>
</organism>
<feature type="domain" description="3-keto-alpha-glucoside-1,2-lyase/3-keto-2-hydroxy-glucal hydratase" evidence="2">
    <location>
        <begin position="24"/>
        <end position="266"/>
    </location>
</feature>
<feature type="signal peptide" evidence="1">
    <location>
        <begin position="1"/>
        <end position="21"/>
    </location>
</feature>
<comment type="caution">
    <text evidence="3">The sequence shown here is derived from an EMBL/GenBank/DDBJ whole genome shotgun (WGS) entry which is preliminary data.</text>
</comment>
<reference evidence="3 4" key="1">
    <citation type="journal article" date="2024" name="Appl. Environ. Microbiol.">
        <title>Pontiella agarivorans sp. nov., a novel marine anaerobic bacterium capable of degrading macroalgal polysaccharides and fixing nitrogen.</title>
        <authorList>
            <person name="Liu N."/>
            <person name="Kivenson V."/>
            <person name="Peng X."/>
            <person name="Cui Z."/>
            <person name="Lankiewicz T.S."/>
            <person name="Gosselin K.M."/>
            <person name="English C.J."/>
            <person name="Blair E.M."/>
            <person name="O'Malley M.A."/>
            <person name="Valentine D.L."/>
        </authorList>
    </citation>
    <scope>NUCLEOTIDE SEQUENCE [LARGE SCALE GENOMIC DNA]</scope>
    <source>
        <strain evidence="3 4">NLcol2</strain>
    </source>
</reference>
<dbReference type="InterPro" id="IPR010496">
    <property type="entry name" value="AL/BT2_dom"/>
</dbReference>
<keyword evidence="1" id="KW-0732">Signal</keyword>
<gene>
    <name evidence="3" type="ORF">P9H32_03205</name>
</gene>
<protein>
    <submittedName>
        <fullName evidence="3">DUF1080 domain-containing protein</fullName>
    </submittedName>
</protein>
<dbReference type="Proteomes" id="UP001290861">
    <property type="component" value="Unassembled WGS sequence"/>
</dbReference>
<evidence type="ECO:0000256" key="1">
    <source>
        <dbReference type="SAM" id="SignalP"/>
    </source>
</evidence>
<name>A0ABU5MTZ4_9BACT</name>
<evidence type="ECO:0000313" key="3">
    <source>
        <dbReference type="EMBL" id="MDZ8117622.1"/>
    </source>
</evidence>
<accession>A0ABU5MTZ4</accession>
<sequence length="285" mass="31805">MKRHYMAALVFGLSLAGSAFSGNWNNLFDNELSNFEIWMGIPHDSVKGLPAGTPTSPDCHKGTPMGLNNDVKNVFSMIEEDGEPVLHVSGEIYGGLTTLDSFENYHLQVWIKWGDKQWEPRLHTLRDSGILYHCHGEHGAFWKVWKSSLECQVQEGDLGDFIPLAGPRAAVRTVAVEGTKRRRYDAASAEYTGGYISAWPETDKPHGEWNLMEIYSLGDTSVHVVNGEVVMVVENAQRADGKPLTQGQIQLQSEAAECFYKGMRIRSINALPKQIENKIRLKGTE</sequence>
<keyword evidence="4" id="KW-1185">Reference proteome</keyword>
<dbReference type="EMBL" id="JARVCO010000002">
    <property type="protein sequence ID" value="MDZ8117622.1"/>
    <property type="molecule type" value="Genomic_DNA"/>
</dbReference>
<evidence type="ECO:0000313" key="4">
    <source>
        <dbReference type="Proteomes" id="UP001290861"/>
    </source>
</evidence>
<evidence type="ECO:0000259" key="2">
    <source>
        <dbReference type="Pfam" id="PF06439"/>
    </source>
</evidence>
<dbReference type="Gene3D" id="2.60.120.560">
    <property type="entry name" value="Exo-inulinase, domain 1"/>
    <property type="match status" value="1"/>
</dbReference>
<proteinExistence type="predicted"/>
<feature type="chain" id="PRO_5045136520" evidence="1">
    <location>
        <begin position="22"/>
        <end position="285"/>
    </location>
</feature>